<dbReference type="STRING" id="578459.A0A194S3S5"/>
<protein>
    <recommendedName>
        <fullName evidence="4">Sulfotransferase domain-containing protein</fullName>
    </recommendedName>
</protein>
<dbReference type="Pfam" id="PF19798">
    <property type="entry name" value="Sulfotransfer_5"/>
    <property type="match status" value="1"/>
</dbReference>
<dbReference type="SUPFAM" id="SSF52540">
    <property type="entry name" value="P-loop containing nucleoside triphosphate hydrolases"/>
    <property type="match status" value="1"/>
</dbReference>
<keyword evidence="3" id="KW-1185">Reference proteome</keyword>
<dbReference type="EMBL" id="KQ474078">
    <property type="protein sequence ID" value="KPV75388.1"/>
    <property type="molecule type" value="Genomic_DNA"/>
</dbReference>
<sequence length="310" mass="35040">MAADASTSTSSATADPARPATVILWSHPRSCSTMFEMMFLGKGDFNVLHEPMGESWYYSKERVHQRFSQETCEKSEHWNYTYDKAWKDVSTPHPTKRTFSKDMASYIINTSLPLGTVAPSYEGTPTTPTNPTLIPTSELLQPHIVHTFLIRHPRRAVPSYARLCYPGAKTGFDYFDPSEMGYAESRRLFDFIREATGQAPHIVQAETLLQEPKKVVSEYCKAVGVDFNEDMLEWNSATRDHFAKWKGWHEDAEQSTGVGRRSPSVDSNSDKAAPAAHKPKEDKPLSDELLKTIEANLEDYEYLRSFASKA</sequence>
<organism evidence="2 3">
    <name type="scientific">Rhodotorula graminis (strain WP1)</name>
    <dbReference type="NCBI Taxonomy" id="578459"/>
    <lineage>
        <taxon>Eukaryota</taxon>
        <taxon>Fungi</taxon>
        <taxon>Dikarya</taxon>
        <taxon>Basidiomycota</taxon>
        <taxon>Pucciniomycotina</taxon>
        <taxon>Microbotryomycetes</taxon>
        <taxon>Sporidiobolales</taxon>
        <taxon>Sporidiobolaceae</taxon>
        <taxon>Rhodotorula</taxon>
    </lineage>
</organism>
<dbReference type="GeneID" id="28973789"/>
<dbReference type="OrthoDB" id="2405944at2759"/>
<feature type="region of interest" description="Disordered" evidence="1">
    <location>
        <begin position="253"/>
        <end position="287"/>
    </location>
</feature>
<evidence type="ECO:0008006" key="4">
    <source>
        <dbReference type="Google" id="ProtNLM"/>
    </source>
</evidence>
<gene>
    <name evidence="2" type="ORF">RHOBADRAFT_36237</name>
</gene>
<dbReference type="InterPro" id="IPR053226">
    <property type="entry name" value="Pyrrolopyrazine_biosynth_F"/>
</dbReference>
<dbReference type="PANTHER" id="PTHR48419:SF1">
    <property type="entry name" value="SULFOTRANSFERASE DOMAIN-CONTAINING PROTEIN"/>
    <property type="match status" value="1"/>
</dbReference>
<dbReference type="InterPro" id="IPR027417">
    <property type="entry name" value="P-loop_NTPase"/>
</dbReference>
<name>A0A194S3S5_RHOGW</name>
<dbReference type="Proteomes" id="UP000053890">
    <property type="component" value="Unassembled WGS sequence"/>
</dbReference>
<evidence type="ECO:0000313" key="2">
    <source>
        <dbReference type="EMBL" id="KPV75388.1"/>
    </source>
</evidence>
<dbReference type="AlphaFoldDB" id="A0A194S3S5"/>
<evidence type="ECO:0000256" key="1">
    <source>
        <dbReference type="SAM" id="MobiDB-lite"/>
    </source>
</evidence>
<feature type="compositionally biased region" description="Basic and acidic residues" evidence="1">
    <location>
        <begin position="278"/>
        <end position="287"/>
    </location>
</feature>
<dbReference type="RefSeq" id="XP_018271437.1">
    <property type="nucleotide sequence ID" value="XM_018413340.1"/>
</dbReference>
<dbReference type="PANTHER" id="PTHR48419">
    <property type="entry name" value="SULFOTRANSFERASE DOMAIN-CONTAINING PROTEIN"/>
    <property type="match status" value="1"/>
</dbReference>
<evidence type="ECO:0000313" key="3">
    <source>
        <dbReference type="Proteomes" id="UP000053890"/>
    </source>
</evidence>
<dbReference type="OMA" id="TVVFHEP"/>
<proteinExistence type="predicted"/>
<reference evidence="2 3" key="1">
    <citation type="journal article" date="2015" name="Front. Microbiol.">
        <title>Genome sequence of the plant growth promoting endophytic yeast Rhodotorula graminis WP1.</title>
        <authorList>
            <person name="Firrincieli A."/>
            <person name="Otillar R."/>
            <person name="Salamov A."/>
            <person name="Schmutz J."/>
            <person name="Khan Z."/>
            <person name="Redman R.S."/>
            <person name="Fleck N.D."/>
            <person name="Lindquist E."/>
            <person name="Grigoriev I.V."/>
            <person name="Doty S.L."/>
        </authorList>
    </citation>
    <scope>NUCLEOTIDE SEQUENCE [LARGE SCALE GENOMIC DNA]</scope>
    <source>
        <strain evidence="2 3">WP1</strain>
    </source>
</reference>
<accession>A0A194S3S5</accession>
<dbReference type="Gene3D" id="3.40.50.300">
    <property type="entry name" value="P-loop containing nucleotide triphosphate hydrolases"/>
    <property type="match status" value="1"/>
</dbReference>